<dbReference type="Proteomes" id="UP000019364">
    <property type="component" value="Unassembled WGS sequence"/>
</dbReference>
<dbReference type="eggNOG" id="ENOG5030I1E">
    <property type="taxonomic scope" value="Bacteria"/>
</dbReference>
<organism evidence="1 2">
    <name type="scientific">Paenibacillus pini JCM 16418</name>
    <dbReference type="NCBI Taxonomy" id="1236976"/>
    <lineage>
        <taxon>Bacteria</taxon>
        <taxon>Bacillati</taxon>
        <taxon>Bacillota</taxon>
        <taxon>Bacilli</taxon>
        <taxon>Bacillales</taxon>
        <taxon>Paenibacillaceae</taxon>
        <taxon>Paenibacillus</taxon>
    </lineage>
</organism>
<accession>W7YCF9</accession>
<evidence type="ECO:0000313" key="2">
    <source>
        <dbReference type="Proteomes" id="UP000019364"/>
    </source>
</evidence>
<reference evidence="1 2" key="1">
    <citation type="journal article" date="2014" name="Genome Announc.">
        <title>Draft Genome Sequence of Paenibacillus pini JCM 16418T, Isolated from the Rhizosphere of Pine Tree.</title>
        <authorList>
            <person name="Yuki M."/>
            <person name="Oshima K."/>
            <person name="Suda W."/>
            <person name="Oshida Y."/>
            <person name="Kitamura K."/>
            <person name="Iida Y."/>
            <person name="Hattori M."/>
            <person name="Ohkuma M."/>
        </authorList>
    </citation>
    <scope>NUCLEOTIDE SEQUENCE [LARGE SCALE GENOMIC DNA]</scope>
    <source>
        <strain evidence="1 2">JCM 16418</strain>
    </source>
</reference>
<keyword evidence="2" id="KW-1185">Reference proteome</keyword>
<sequence length="232" mass="27055">MQSGIQANFMWSRKNIYASGTNRVFLLVEWYGGTIRQNRRRSTPKLIARDVQLLLWLEPNVSLVKVHGAKPIKSINDSIMIPLGHLYDGVKQFIAIEFAFQPQTVGLHGVLSAQWRFKEKNKERMKELPVREIYIQYTYHMGLLQQPEDFYVKKHIKLLETPGILKEAIRLFEHGDLVQGEWMLRRKGDELLINAVRHSDVRLLEEATMLYQLSERYVKTYTSRGKAQIISG</sequence>
<dbReference type="OrthoDB" id="2632905at2"/>
<dbReference type="RefSeq" id="WP_036649134.1">
    <property type="nucleotide sequence ID" value="NZ_BAVZ01000007.1"/>
</dbReference>
<name>W7YCF9_9BACL</name>
<evidence type="ECO:0000313" key="1">
    <source>
        <dbReference type="EMBL" id="GAF08595.1"/>
    </source>
</evidence>
<dbReference type="EMBL" id="BAVZ01000007">
    <property type="protein sequence ID" value="GAF08595.1"/>
    <property type="molecule type" value="Genomic_DNA"/>
</dbReference>
<dbReference type="AlphaFoldDB" id="W7YCF9"/>
<proteinExistence type="predicted"/>
<gene>
    <name evidence="1" type="ORF">JCM16418_2679</name>
</gene>
<comment type="caution">
    <text evidence="1">The sequence shown here is derived from an EMBL/GenBank/DDBJ whole genome shotgun (WGS) entry which is preliminary data.</text>
</comment>
<protein>
    <submittedName>
        <fullName evidence="1">Uncharacterized protein</fullName>
    </submittedName>
</protein>
<dbReference type="STRING" id="1236976.JCM16418_2679"/>